<dbReference type="RefSeq" id="WP_126159512.1">
    <property type="nucleotide sequence ID" value="NZ_RQXW01000016.1"/>
</dbReference>
<dbReference type="PANTHER" id="PTHR43280">
    <property type="entry name" value="ARAC-FAMILY TRANSCRIPTIONAL REGULATOR"/>
    <property type="match status" value="1"/>
</dbReference>
<dbReference type="Pfam" id="PF01965">
    <property type="entry name" value="DJ-1_PfpI"/>
    <property type="match status" value="1"/>
</dbReference>
<keyword evidence="1" id="KW-0805">Transcription regulation</keyword>
<dbReference type="InterPro" id="IPR018060">
    <property type="entry name" value="HTH_AraC"/>
</dbReference>
<evidence type="ECO:0000313" key="6">
    <source>
        <dbReference type="Proteomes" id="UP000283087"/>
    </source>
</evidence>
<keyword evidence="2" id="KW-0238">DNA-binding</keyword>
<gene>
    <name evidence="5" type="ORF">EH243_15170</name>
</gene>
<dbReference type="PRINTS" id="PR00032">
    <property type="entry name" value="HTHARAC"/>
</dbReference>
<dbReference type="SUPFAM" id="SSF52317">
    <property type="entry name" value="Class I glutamine amidotransferase-like"/>
    <property type="match status" value="1"/>
</dbReference>
<feature type="domain" description="HTH araC/xylS-type" evidence="4">
    <location>
        <begin position="247"/>
        <end position="345"/>
    </location>
</feature>
<dbReference type="PROSITE" id="PS01124">
    <property type="entry name" value="HTH_ARAC_FAMILY_2"/>
    <property type="match status" value="1"/>
</dbReference>
<proteinExistence type="predicted"/>
<evidence type="ECO:0000256" key="2">
    <source>
        <dbReference type="ARBA" id="ARBA00023125"/>
    </source>
</evidence>
<evidence type="ECO:0000256" key="1">
    <source>
        <dbReference type="ARBA" id="ARBA00023015"/>
    </source>
</evidence>
<dbReference type="InterPro" id="IPR020449">
    <property type="entry name" value="Tscrpt_reg_AraC-type_HTH"/>
</dbReference>
<dbReference type="InterPro" id="IPR002818">
    <property type="entry name" value="DJ-1/PfpI"/>
</dbReference>
<protein>
    <submittedName>
        <fullName evidence="5">GlxA family transcriptional regulator</fullName>
    </submittedName>
</protein>
<dbReference type="SUPFAM" id="SSF46689">
    <property type="entry name" value="Homeodomain-like"/>
    <property type="match status" value="2"/>
</dbReference>
<reference evidence="5 6" key="1">
    <citation type="submission" date="2018-11" db="EMBL/GenBank/DDBJ databases">
        <title>The draft genome sequence of Amphritea opalescens ANRC-JH13T.</title>
        <authorList>
            <person name="Fang Z."/>
            <person name="Zhang Y."/>
            <person name="Han X."/>
        </authorList>
    </citation>
    <scope>NUCLEOTIDE SEQUENCE [LARGE SCALE GENOMIC DNA]</scope>
    <source>
        <strain evidence="5 6">ANRC-JH13</strain>
    </source>
</reference>
<dbReference type="Pfam" id="PF12833">
    <property type="entry name" value="HTH_18"/>
    <property type="match status" value="1"/>
</dbReference>
<dbReference type="GO" id="GO:0043565">
    <property type="term" value="F:sequence-specific DNA binding"/>
    <property type="evidence" value="ECO:0007669"/>
    <property type="project" value="InterPro"/>
</dbReference>
<evidence type="ECO:0000313" key="5">
    <source>
        <dbReference type="EMBL" id="RTE64865.1"/>
    </source>
</evidence>
<dbReference type="CDD" id="cd03136">
    <property type="entry name" value="GATase1_AraC_ArgR_like"/>
    <property type="match status" value="1"/>
</dbReference>
<dbReference type="InterPro" id="IPR009057">
    <property type="entry name" value="Homeodomain-like_sf"/>
</dbReference>
<dbReference type="EMBL" id="RQXW01000016">
    <property type="protein sequence ID" value="RTE64865.1"/>
    <property type="molecule type" value="Genomic_DNA"/>
</dbReference>
<organism evidence="5 6">
    <name type="scientific">Amphritea opalescens</name>
    <dbReference type="NCBI Taxonomy" id="2490544"/>
    <lineage>
        <taxon>Bacteria</taxon>
        <taxon>Pseudomonadati</taxon>
        <taxon>Pseudomonadota</taxon>
        <taxon>Gammaproteobacteria</taxon>
        <taxon>Oceanospirillales</taxon>
        <taxon>Oceanospirillaceae</taxon>
        <taxon>Amphritea</taxon>
    </lineage>
</organism>
<dbReference type="PANTHER" id="PTHR43280:SF28">
    <property type="entry name" value="HTH-TYPE TRANSCRIPTIONAL ACTIVATOR RHAS"/>
    <property type="match status" value="1"/>
</dbReference>
<dbReference type="PROSITE" id="PS00041">
    <property type="entry name" value="HTH_ARAC_FAMILY_1"/>
    <property type="match status" value="1"/>
</dbReference>
<keyword evidence="3" id="KW-0804">Transcription</keyword>
<dbReference type="AlphaFoldDB" id="A0A430KN20"/>
<keyword evidence="6" id="KW-1185">Reference proteome</keyword>
<sequence>MAAPSTKRDFSKAISNTNKAFLNENNDQQKLIKVGFILQKNFSMVAFTGAVDVLVTANLVLPGQHFDYMTLGVDSRMVTSDLGIDIATGSTIEALAIQHRDELDILIVCGGFRCSLEPNAKLTTCLRAADKLGITLGGLWNGVIPLAHAGLMEQVECAAHPDNHAYMREHFPNTRVSNNTLVIGEKRASCAGPVSALEMMLKLIAQQQGSEIVRAVREILSCDQVAENQESIPLQIGDNPTFPETLRNIMVLMRNNIEEPLSLEELADCIDISRRQMERLFQTHLETSPSRYYLELRITHARRLLLQSNESITNVSLACGFVSTSHFSNCFKDYFGLSPSAARQKQNS</sequence>
<comment type="caution">
    <text evidence="5">The sequence shown here is derived from an EMBL/GenBank/DDBJ whole genome shotgun (WGS) entry which is preliminary data.</text>
</comment>
<evidence type="ECO:0000259" key="4">
    <source>
        <dbReference type="PROSITE" id="PS01124"/>
    </source>
</evidence>
<dbReference type="OrthoDB" id="6057514at2"/>
<name>A0A430KN20_9GAMM</name>
<dbReference type="InterPro" id="IPR029062">
    <property type="entry name" value="Class_I_gatase-like"/>
</dbReference>
<evidence type="ECO:0000256" key="3">
    <source>
        <dbReference type="ARBA" id="ARBA00023163"/>
    </source>
</evidence>
<dbReference type="SMART" id="SM00342">
    <property type="entry name" value="HTH_ARAC"/>
    <property type="match status" value="1"/>
</dbReference>
<dbReference type="GO" id="GO:0003700">
    <property type="term" value="F:DNA-binding transcription factor activity"/>
    <property type="evidence" value="ECO:0007669"/>
    <property type="project" value="InterPro"/>
</dbReference>
<dbReference type="Gene3D" id="1.10.10.60">
    <property type="entry name" value="Homeodomain-like"/>
    <property type="match status" value="1"/>
</dbReference>
<dbReference type="Proteomes" id="UP000283087">
    <property type="component" value="Unassembled WGS sequence"/>
</dbReference>
<dbReference type="InterPro" id="IPR018062">
    <property type="entry name" value="HTH_AraC-typ_CS"/>
</dbReference>
<dbReference type="Gene3D" id="3.40.50.880">
    <property type="match status" value="1"/>
</dbReference>
<accession>A0A430KN20</accession>